<keyword evidence="4" id="KW-0747">Spliceosome</keyword>
<dbReference type="GO" id="GO:0003723">
    <property type="term" value="F:RNA binding"/>
    <property type="evidence" value="ECO:0007669"/>
    <property type="project" value="UniProtKB-KW"/>
</dbReference>
<evidence type="ECO:0000256" key="3">
    <source>
        <dbReference type="ARBA" id="ARBA00022664"/>
    </source>
</evidence>
<dbReference type="OMA" id="FDSHCNI"/>
<dbReference type="InterPro" id="IPR040002">
    <property type="entry name" value="Sm-like_LSM3"/>
</dbReference>
<dbReference type="eggNOG" id="KOG3460">
    <property type="taxonomic scope" value="Eukaryota"/>
</dbReference>
<comment type="caution">
    <text evidence="10">The sequence shown here is derived from an EMBL/GenBank/DDBJ whole genome shotgun (WGS) entry which is preliminary data.</text>
</comment>
<dbReference type="SMART" id="SM00651">
    <property type="entry name" value="Sm"/>
    <property type="match status" value="1"/>
</dbReference>
<dbReference type="VEuPathDB" id="PiroplasmaDB:BBOV_III010410"/>
<dbReference type="GeneID" id="5480421"/>
<comment type="subcellular location">
    <subcellularLocation>
        <location evidence="1">Nucleus</location>
    </subcellularLocation>
</comment>
<dbReference type="STRING" id="5865.A7APW1"/>
<sequence length="89" mass="9868">MSKEPMDVIRVNLDERVYLKCKGGREIVGQLHAYDEHCNMLLSDAIETFTSVELDPTTNQEVTTITSKDSGVVFVRGDALILLSHANST</sequence>
<evidence type="ECO:0000313" key="11">
    <source>
        <dbReference type="Proteomes" id="UP000002173"/>
    </source>
</evidence>
<protein>
    <submittedName>
        <fullName evidence="10">LSM domain containing protein</fullName>
    </submittedName>
</protein>
<dbReference type="EMBL" id="AAXT01000001">
    <property type="protein sequence ID" value="EDO08594.1"/>
    <property type="molecule type" value="Genomic_DNA"/>
</dbReference>
<dbReference type="PANTHER" id="PTHR13110">
    <property type="entry name" value="U6 SNRNA-ASSOCIATED SM-LIKE PROTEIN LSM3"/>
    <property type="match status" value="1"/>
</dbReference>
<proteinExistence type="inferred from homology"/>
<dbReference type="FunCoup" id="A7APW1">
    <property type="interactions" value="225"/>
</dbReference>
<dbReference type="Proteomes" id="UP000002173">
    <property type="component" value="Unassembled WGS sequence"/>
</dbReference>
<evidence type="ECO:0000256" key="4">
    <source>
        <dbReference type="ARBA" id="ARBA00022728"/>
    </source>
</evidence>
<dbReference type="InterPro" id="IPR034105">
    <property type="entry name" value="Lsm3"/>
</dbReference>
<evidence type="ECO:0000259" key="9">
    <source>
        <dbReference type="PROSITE" id="PS52002"/>
    </source>
</evidence>
<dbReference type="RefSeq" id="XP_001612162.1">
    <property type="nucleotide sequence ID" value="XM_001612112.1"/>
</dbReference>
<name>A7APW1_BABBO</name>
<feature type="domain" description="Sm" evidence="9">
    <location>
        <begin position="4"/>
        <end position="89"/>
    </location>
</feature>
<dbReference type="GO" id="GO:0005681">
    <property type="term" value="C:spliceosomal complex"/>
    <property type="evidence" value="ECO:0007669"/>
    <property type="project" value="UniProtKB-KW"/>
</dbReference>
<evidence type="ECO:0000256" key="7">
    <source>
        <dbReference type="ARBA" id="ARBA00023242"/>
    </source>
</evidence>
<keyword evidence="8" id="KW-0687">Ribonucleoprotein</keyword>
<reference evidence="10 11" key="1">
    <citation type="journal article" date="2007" name="PLoS Pathog.">
        <title>Genome sequence of Babesia bovis and comparative analysis of apicomplexan hemoprotozoa.</title>
        <authorList>
            <person name="Brayton K.A."/>
            <person name="Lau A.O.T."/>
            <person name="Herndon D.R."/>
            <person name="Hannick L."/>
            <person name="Kappmeyer L.S."/>
            <person name="Berens S.J."/>
            <person name="Bidwell S.L."/>
            <person name="Brown W.C."/>
            <person name="Crabtree J."/>
            <person name="Fadrosh D."/>
            <person name="Feldblum T."/>
            <person name="Forberger H.A."/>
            <person name="Haas B.J."/>
            <person name="Howell J.M."/>
            <person name="Khouri H."/>
            <person name="Koo H."/>
            <person name="Mann D.J."/>
            <person name="Norimine J."/>
            <person name="Paulsen I.T."/>
            <person name="Radune D."/>
            <person name="Ren Q."/>
            <person name="Smith R.K. Jr."/>
            <person name="Suarez C.E."/>
            <person name="White O."/>
            <person name="Wortman J.R."/>
            <person name="Knowles D.P. Jr."/>
            <person name="McElwain T.F."/>
            <person name="Nene V.M."/>
        </authorList>
    </citation>
    <scope>NUCLEOTIDE SEQUENCE [LARGE SCALE GENOMIC DNA]</scope>
    <source>
        <strain evidence="10">T2Bo</strain>
    </source>
</reference>
<evidence type="ECO:0000256" key="6">
    <source>
        <dbReference type="ARBA" id="ARBA00023187"/>
    </source>
</evidence>
<dbReference type="SUPFAM" id="SSF50182">
    <property type="entry name" value="Sm-like ribonucleoproteins"/>
    <property type="match status" value="1"/>
</dbReference>
<keyword evidence="3" id="KW-0507">mRNA processing</keyword>
<evidence type="ECO:0000256" key="5">
    <source>
        <dbReference type="ARBA" id="ARBA00022884"/>
    </source>
</evidence>
<dbReference type="GO" id="GO:0120114">
    <property type="term" value="C:Sm-like protein family complex"/>
    <property type="evidence" value="ECO:0007669"/>
    <property type="project" value="UniProtKB-ARBA"/>
</dbReference>
<dbReference type="Gene3D" id="2.30.30.100">
    <property type="match status" value="1"/>
</dbReference>
<dbReference type="KEGG" id="bbo:BBOV_III010410"/>
<accession>A7APW1</accession>
<keyword evidence="11" id="KW-1185">Reference proteome</keyword>
<gene>
    <name evidence="10" type="ORF">BBOV_III010410</name>
</gene>
<reference evidence="11" key="3">
    <citation type="journal article" date="2021" name="Int. J. Parasitol.">
        <title>Comparative analysis of gene expression between Babesia bovis blood stages and kinetes allowed by improved genome annotation.</title>
        <authorList>
            <person name="Ueti M.W."/>
            <person name="Johnson W.C."/>
            <person name="Kappmeyer L.S."/>
            <person name="Herndon D.R."/>
            <person name="Mousel M.R."/>
            <person name="Reif K.E."/>
            <person name="Taus N.S."/>
            <person name="Ifeonu O.O."/>
            <person name="Silva J.C."/>
            <person name="Suarez C.E."/>
            <person name="Brayton K.A."/>
        </authorList>
    </citation>
    <scope>NUCLEOTIDE SEQUENCE [LARGE SCALE GENOMIC DNA]</scope>
</reference>
<dbReference type="InterPro" id="IPR001163">
    <property type="entry name" value="Sm_dom_euk/arc"/>
</dbReference>
<keyword evidence="5" id="KW-0694">RNA-binding</keyword>
<dbReference type="InterPro" id="IPR010920">
    <property type="entry name" value="LSM_dom_sf"/>
</dbReference>
<dbReference type="Pfam" id="PF01423">
    <property type="entry name" value="LSM"/>
    <property type="match status" value="1"/>
</dbReference>
<evidence type="ECO:0000256" key="2">
    <source>
        <dbReference type="ARBA" id="ARBA00006850"/>
    </source>
</evidence>
<comment type="similarity">
    <text evidence="2">Belongs to the snRNP Sm proteins family.</text>
</comment>
<keyword evidence="6" id="KW-0508">mRNA splicing</keyword>
<evidence type="ECO:0000256" key="8">
    <source>
        <dbReference type="ARBA" id="ARBA00023274"/>
    </source>
</evidence>
<organism evidence="10 11">
    <name type="scientific">Babesia bovis</name>
    <dbReference type="NCBI Taxonomy" id="5865"/>
    <lineage>
        <taxon>Eukaryota</taxon>
        <taxon>Sar</taxon>
        <taxon>Alveolata</taxon>
        <taxon>Apicomplexa</taxon>
        <taxon>Aconoidasida</taxon>
        <taxon>Piroplasmida</taxon>
        <taxon>Babesiidae</taxon>
        <taxon>Babesia</taxon>
    </lineage>
</organism>
<dbReference type="CDD" id="cd01730">
    <property type="entry name" value="LSm3"/>
    <property type="match status" value="1"/>
</dbReference>
<evidence type="ECO:0000313" key="10">
    <source>
        <dbReference type="EMBL" id="EDO08594.1"/>
    </source>
</evidence>
<keyword evidence="7" id="KW-0539">Nucleus</keyword>
<dbReference type="AlphaFoldDB" id="A7APW1"/>
<reference evidence="11" key="2">
    <citation type="journal article" date="2020" name="Data Brief">
        <title>Transcriptome dataset of Babesia bovis life stages within vertebrate and invertebrate hosts.</title>
        <authorList>
            <person name="Ueti M.W."/>
            <person name="Johnson W.C."/>
            <person name="Kappmeyer L.S."/>
            <person name="Herndon D.R."/>
            <person name="Mousel M.R."/>
            <person name="Reif K.E."/>
            <person name="Taus N.S."/>
            <person name="Ifeonu O.O."/>
            <person name="Silva J.C."/>
            <person name="Suarez C.E."/>
            <person name="Brayton K.A."/>
        </authorList>
    </citation>
    <scope>NUCLEOTIDE SEQUENCE [LARGE SCALE GENOMIC DNA]</scope>
</reference>
<evidence type="ECO:0000256" key="1">
    <source>
        <dbReference type="ARBA" id="ARBA00004123"/>
    </source>
</evidence>
<dbReference type="GO" id="GO:0000398">
    <property type="term" value="P:mRNA splicing, via spliceosome"/>
    <property type="evidence" value="ECO:0007669"/>
    <property type="project" value="InterPro"/>
</dbReference>
<dbReference type="PROSITE" id="PS52002">
    <property type="entry name" value="SM"/>
    <property type="match status" value="1"/>
</dbReference>
<dbReference type="InParanoid" id="A7APW1"/>
<dbReference type="InterPro" id="IPR047575">
    <property type="entry name" value="Sm"/>
</dbReference>